<organism evidence="1">
    <name type="scientific">Amphimedon queenslandica</name>
    <name type="common">Sponge</name>
    <dbReference type="NCBI Taxonomy" id="400682"/>
    <lineage>
        <taxon>Eukaryota</taxon>
        <taxon>Metazoa</taxon>
        <taxon>Porifera</taxon>
        <taxon>Demospongiae</taxon>
        <taxon>Heteroscleromorpha</taxon>
        <taxon>Haplosclerida</taxon>
        <taxon>Niphatidae</taxon>
        <taxon>Amphimedon</taxon>
    </lineage>
</organism>
<dbReference type="InParanoid" id="A0A1X7SMQ5"/>
<sequence length="89" mass="9668">LTMNWLAADYDPIIKKHKCTNPYITSLTCTQSQLLIGTSTGVLITLSLVGGASTHQLHPLIRGHIDRVSTLVSVPPTHSHTLIVIIKCL</sequence>
<dbReference type="OrthoDB" id="4066896at2759"/>
<accession>A0A1X7SMQ5</accession>
<name>A0A1X7SMQ5_AMPQE</name>
<proteinExistence type="predicted"/>
<protein>
    <submittedName>
        <fullName evidence="1">Uncharacterized protein</fullName>
    </submittedName>
</protein>
<dbReference type="AlphaFoldDB" id="A0A1X7SMQ5"/>
<reference evidence="1" key="1">
    <citation type="submission" date="2017-05" db="UniProtKB">
        <authorList>
            <consortium name="EnsemblMetazoa"/>
        </authorList>
    </citation>
    <scope>IDENTIFICATION</scope>
</reference>
<dbReference type="EnsemblMetazoa" id="Aqu2.1.03365_001">
    <property type="protein sequence ID" value="Aqu2.1.03365_001"/>
    <property type="gene ID" value="Aqu2.1.03365"/>
</dbReference>
<evidence type="ECO:0000313" key="1">
    <source>
        <dbReference type="EnsemblMetazoa" id="Aqu2.1.03365_001"/>
    </source>
</evidence>